<feature type="chain" id="PRO_5044812258" description="Lipase" evidence="9">
    <location>
        <begin position="22"/>
        <end position="404"/>
    </location>
</feature>
<feature type="active site" description="Charge relay system" evidence="8">
    <location>
        <position position="372"/>
    </location>
</feature>
<dbReference type="SUPFAM" id="SSF53474">
    <property type="entry name" value="alpha/beta-Hydrolases"/>
    <property type="match status" value="1"/>
</dbReference>
<evidence type="ECO:0000256" key="5">
    <source>
        <dbReference type="ARBA" id="ARBA00023098"/>
    </source>
</evidence>
<dbReference type="PANTHER" id="PTHR11005">
    <property type="entry name" value="LYSOSOMAL ACID LIPASE-RELATED"/>
    <property type="match status" value="1"/>
</dbReference>
<feature type="active site" description="Nucleophile" evidence="8">
    <location>
        <position position="174"/>
    </location>
</feature>
<keyword evidence="5" id="KW-0443">Lipid metabolism</keyword>
<keyword evidence="3 7" id="KW-0378">Hydrolase</keyword>
<dbReference type="Pfam" id="PF04083">
    <property type="entry name" value="Abhydro_lipase"/>
    <property type="match status" value="1"/>
</dbReference>
<dbReference type="InterPro" id="IPR025483">
    <property type="entry name" value="Lipase_euk"/>
</dbReference>
<sequence length="404" mass="45632">MYSSSLLVASVALMLLHLCLGEKAGFERNADTWNLCEQIILKMGYPCQNYTVTTEDGFLLGVYRMPYGFNENLPEKSWSRPPVFLQHGLLQGGDNWVLNNPEESLAYILADAGFDVWLGNIRGTRWSHGHVSLHPQDKDYWDWGLDELAGYDLPAMLEFVYKSTARKLLYVGHSQGTIIGFAAFTQDRVGEFVAAAAMLSPITYLDHINCAFCNVASHYYVERMMKTIGVHEFNLRNEIGVELVDRVCSSPKVDCENLLASITGANCCFNSTRIPFYMQYEPHSTSLKNLAHLAQMVRKGTFEMYDYGKLGNILHYYRLSPPAYDLFKIPQSMPIWLAWGGNDALADPVDVAHTMAELPSKPELVYVEDYGHIDFVLSTRAKSDVYDSLIAFFRAHLGKMHADI</sequence>
<dbReference type="Gene3D" id="3.40.50.1820">
    <property type="entry name" value="alpha/beta hydrolase"/>
    <property type="match status" value="1"/>
</dbReference>
<protein>
    <recommendedName>
        <fullName evidence="7">Lipase</fullName>
    </recommendedName>
</protein>
<evidence type="ECO:0000313" key="12">
    <source>
        <dbReference type="Proteomes" id="UP001605036"/>
    </source>
</evidence>
<dbReference type="InterPro" id="IPR029058">
    <property type="entry name" value="AB_hydrolase_fold"/>
</dbReference>
<evidence type="ECO:0000256" key="1">
    <source>
        <dbReference type="ARBA" id="ARBA00010701"/>
    </source>
</evidence>
<gene>
    <name evidence="11" type="ORF">R1flu_005513</name>
</gene>
<keyword evidence="6" id="KW-0325">Glycoprotein</keyword>
<name>A0ABD1YUC2_9MARC</name>
<evidence type="ECO:0000256" key="7">
    <source>
        <dbReference type="PIRNR" id="PIRNR000862"/>
    </source>
</evidence>
<dbReference type="GO" id="GO:0016787">
    <property type="term" value="F:hydrolase activity"/>
    <property type="evidence" value="ECO:0007669"/>
    <property type="project" value="UniProtKB-KW"/>
</dbReference>
<comment type="caution">
    <text evidence="11">The sequence shown here is derived from an EMBL/GenBank/DDBJ whole genome shotgun (WGS) entry which is preliminary data.</text>
</comment>
<dbReference type="Proteomes" id="UP001605036">
    <property type="component" value="Unassembled WGS sequence"/>
</dbReference>
<dbReference type="EMBL" id="JBHFFA010000003">
    <property type="protein sequence ID" value="KAL2634034.1"/>
    <property type="molecule type" value="Genomic_DNA"/>
</dbReference>
<evidence type="ECO:0000256" key="8">
    <source>
        <dbReference type="PIRSR" id="PIRSR000862-1"/>
    </source>
</evidence>
<dbReference type="AlphaFoldDB" id="A0ABD1YUC2"/>
<evidence type="ECO:0000313" key="11">
    <source>
        <dbReference type="EMBL" id="KAL2634034.1"/>
    </source>
</evidence>
<reference evidence="11 12" key="1">
    <citation type="submission" date="2024-09" db="EMBL/GenBank/DDBJ databases">
        <title>Chromosome-scale assembly of Riccia fluitans.</title>
        <authorList>
            <person name="Paukszto L."/>
            <person name="Sawicki J."/>
            <person name="Karawczyk K."/>
            <person name="Piernik-Szablinska J."/>
            <person name="Szczecinska M."/>
            <person name="Mazdziarz M."/>
        </authorList>
    </citation>
    <scope>NUCLEOTIDE SEQUENCE [LARGE SCALE GENOMIC DNA]</scope>
    <source>
        <strain evidence="11">Rf_01</strain>
        <tissue evidence="11">Aerial parts of the thallus</tissue>
    </source>
</reference>
<evidence type="ECO:0000256" key="9">
    <source>
        <dbReference type="SAM" id="SignalP"/>
    </source>
</evidence>
<accession>A0ABD1YUC2</accession>
<comment type="similarity">
    <text evidence="1 7">Belongs to the AB hydrolase superfamily. Lipase family.</text>
</comment>
<evidence type="ECO:0000256" key="2">
    <source>
        <dbReference type="ARBA" id="ARBA00022729"/>
    </source>
</evidence>
<keyword evidence="4 7" id="KW-0442">Lipid degradation</keyword>
<dbReference type="PIRSF" id="PIRSF000862">
    <property type="entry name" value="Steryl_ester_lip"/>
    <property type="match status" value="1"/>
</dbReference>
<evidence type="ECO:0000259" key="10">
    <source>
        <dbReference type="Pfam" id="PF04083"/>
    </source>
</evidence>
<organism evidence="11 12">
    <name type="scientific">Riccia fluitans</name>
    <dbReference type="NCBI Taxonomy" id="41844"/>
    <lineage>
        <taxon>Eukaryota</taxon>
        <taxon>Viridiplantae</taxon>
        <taxon>Streptophyta</taxon>
        <taxon>Embryophyta</taxon>
        <taxon>Marchantiophyta</taxon>
        <taxon>Marchantiopsida</taxon>
        <taxon>Marchantiidae</taxon>
        <taxon>Marchantiales</taxon>
        <taxon>Ricciaceae</taxon>
        <taxon>Riccia</taxon>
    </lineage>
</organism>
<feature type="domain" description="Partial AB-hydrolase lipase" evidence="10">
    <location>
        <begin position="37"/>
        <end position="99"/>
    </location>
</feature>
<proteinExistence type="inferred from homology"/>
<evidence type="ECO:0000256" key="4">
    <source>
        <dbReference type="ARBA" id="ARBA00022963"/>
    </source>
</evidence>
<evidence type="ECO:0000256" key="3">
    <source>
        <dbReference type="ARBA" id="ARBA00022801"/>
    </source>
</evidence>
<dbReference type="InterPro" id="IPR006693">
    <property type="entry name" value="AB_hydrolase_lipase"/>
</dbReference>
<keyword evidence="2 9" id="KW-0732">Signal</keyword>
<dbReference type="GO" id="GO:0016042">
    <property type="term" value="P:lipid catabolic process"/>
    <property type="evidence" value="ECO:0007669"/>
    <property type="project" value="UniProtKB-KW"/>
</dbReference>
<feature type="signal peptide" evidence="9">
    <location>
        <begin position="1"/>
        <end position="21"/>
    </location>
</feature>
<feature type="active site" description="Charge relay system" evidence="8">
    <location>
        <position position="343"/>
    </location>
</feature>
<dbReference type="FunFam" id="3.40.50.1820:FF:000057">
    <property type="entry name" value="Lipase"/>
    <property type="match status" value="1"/>
</dbReference>
<evidence type="ECO:0000256" key="6">
    <source>
        <dbReference type="ARBA" id="ARBA00023180"/>
    </source>
</evidence>
<keyword evidence="12" id="KW-1185">Reference proteome</keyword>